<evidence type="ECO:0000313" key="2">
    <source>
        <dbReference type="Proteomes" id="UP000762676"/>
    </source>
</evidence>
<keyword evidence="2" id="KW-1185">Reference proteome</keyword>
<dbReference type="Proteomes" id="UP000762676">
    <property type="component" value="Unassembled WGS sequence"/>
</dbReference>
<accession>A0AAV4JT70</accession>
<name>A0AAV4JT70_9GAST</name>
<dbReference type="AlphaFoldDB" id="A0AAV4JT70"/>
<organism evidence="1 2">
    <name type="scientific">Elysia marginata</name>
    <dbReference type="NCBI Taxonomy" id="1093978"/>
    <lineage>
        <taxon>Eukaryota</taxon>
        <taxon>Metazoa</taxon>
        <taxon>Spiralia</taxon>
        <taxon>Lophotrochozoa</taxon>
        <taxon>Mollusca</taxon>
        <taxon>Gastropoda</taxon>
        <taxon>Heterobranchia</taxon>
        <taxon>Euthyneura</taxon>
        <taxon>Panpulmonata</taxon>
        <taxon>Sacoglossa</taxon>
        <taxon>Placobranchoidea</taxon>
        <taxon>Plakobranchidae</taxon>
        <taxon>Elysia</taxon>
    </lineage>
</organism>
<reference evidence="1 2" key="1">
    <citation type="journal article" date="2021" name="Elife">
        <title>Chloroplast acquisition without the gene transfer in kleptoplastic sea slugs, Plakobranchus ocellatus.</title>
        <authorList>
            <person name="Maeda T."/>
            <person name="Takahashi S."/>
            <person name="Yoshida T."/>
            <person name="Shimamura S."/>
            <person name="Takaki Y."/>
            <person name="Nagai Y."/>
            <person name="Toyoda A."/>
            <person name="Suzuki Y."/>
            <person name="Arimoto A."/>
            <person name="Ishii H."/>
            <person name="Satoh N."/>
            <person name="Nishiyama T."/>
            <person name="Hasebe M."/>
            <person name="Maruyama T."/>
            <person name="Minagawa J."/>
            <person name="Obokata J."/>
            <person name="Shigenobu S."/>
        </authorList>
    </citation>
    <scope>NUCLEOTIDE SEQUENCE [LARGE SCALE GENOMIC DNA]</scope>
</reference>
<gene>
    <name evidence="1" type="ORF">ElyMa_005198800</name>
</gene>
<dbReference type="EMBL" id="BMAT01010387">
    <property type="protein sequence ID" value="GFS25979.1"/>
    <property type="molecule type" value="Genomic_DNA"/>
</dbReference>
<sequence length="84" mass="9755">MLIALRQARQVEGRKQRQILRYWLQRQSTCFLQQVKAAHIPSRRTQLSTLRVVVTALPLLTNPPLPVTLMFTEKKEAWTLCVPS</sequence>
<proteinExistence type="predicted"/>
<protein>
    <submittedName>
        <fullName evidence="1">Uncharacterized protein</fullName>
    </submittedName>
</protein>
<evidence type="ECO:0000313" key="1">
    <source>
        <dbReference type="EMBL" id="GFS25979.1"/>
    </source>
</evidence>
<comment type="caution">
    <text evidence="1">The sequence shown here is derived from an EMBL/GenBank/DDBJ whole genome shotgun (WGS) entry which is preliminary data.</text>
</comment>